<evidence type="ECO:0000313" key="2">
    <source>
        <dbReference type="EMBL" id="RKF15032.1"/>
    </source>
</evidence>
<keyword evidence="1" id="KW-0732">Signal</keyword>
<dbReference type="PANTHER" id="PTHR36302">
    <property type="entry name" value="BLR7088 PROTEIN"/>
    <property type="match status" value="1"/>
</dbReference>
<dbReference type="InterPro" id="IPR036182">
    <property type="entry name" value="PCuAC_sf"/>
</dbReference>
<reference evidence="2 3" key="1">
    <citation type="submission" date="2018-09" db="EMBL/GenBank/DDBJ databases">
        <title>Roseovarius spongiae sp. nov., isolated from a marine sponge.</title>
        <authorList>
            <person name="Zhuang L."/>
            <person name="Luo L."/>
        </authorList>
    </citation>
    <scope>NUCLEOTIDE SEQUENCE [LARGE SCALE GENOMIC DNA]</scope>
    <source>
        <strain evidence="2 3">HN-E21</strain>
    </source>
</reference>
<gene>
    <name evidence="2" type="ORF">D6850_09250</name>
</gene>
<evidence type="ECO:0000256" key="1">
    <source>
        <dbReference type="SAM" id="SignalP"/>
    </source>
</evidence>
<dbReference type="PANTHER" id="PTHR36302:SF1">
    <property type="entry name" value="COPPER CHAPERONE PCU(A)C"/>
    <property type="match status" value="1"/>
</dbReference>
<accession>A0A3A8B3C1</accession>
<keyword evidence="3" id="KW-1185">Reference proteome</keyword>
<dbReference type="EMBL" id="RAPE01000002">
    <property type="protein sequence ID" value="RKF15032.1"/>
    <property type="molecule type" value="Genomic_DNA"/>
</dbReference>
<proteinExistence type="predicted"/>
<sequence length="158" mass="16616">MKLQFAAALAACVLAAPLSAHEYTLGDLVIDHPVALETPKTAKSGAGYLSVTNTGEAPDRLLEVRADFPMVMLHTTEESDGVARMVHLEGIDIPAGETVTLAPSGMHVMFMGLDNPFEVGEQVPATLVFEEAGEVDVVFEVEARDGADGGMGDHSGHD</sequence>
<organism evidence="2 3">
    <name type="scientific">Roseovarius spongiae</name>
    <dbReference type="NCBI Taxonomy" id="2320272"/>
    <lineage>
        <taxon>Bacteria</taxon>
        <taxon>Pseudomonadati</taxon>
        <taxon>Pseudomonadota</taxon>
        <taxon>Alphaproteobacteria</taxon>
        <taxon>Rhodobacterales</taxon>
        <taxon>Roseobacteraceae</taxon>
        <taxon>Roseovarius</taxon>
    </lineage>
</organism>
<feature type="chain" id="PRO_5017225221" evidence="1">
    <location>
        <begin position="23"/>
        <end position="158"/>
    </location>
</feature>
<name>A0A3A8B3C1_9RHOB</name>
<dbReference type="Gene3D" id="2.60.40.1890">
    <property type="entry name" value="PCu(A)C copper chaperone"/>
    <property type="match status" value="1"/>
</dbReference>
<dbReference type="RefSeq" id="WP_121166099.1">
    <property type="nucleotide sequence ID" value="NZ_RAPE01000002.1"/>
</dbReference>
<dbReference type="OrthoDB" id="9796962at2"/>
<dbReference type="InterPro" id="IPR007410">
    <property type="entry name" value="LpqE-like"/>
</dbReference>
<comment type="caution">
    <text evidence="2">The sequence shown here is derived from an EMBL/GenBank/DDBJ whole genome shotgun (WGS) entry which is preliminary data.</text>
</comment>
<dbReference type="AlphaFoldDB" id="A0A3A8B3C1"/>
<dbReference type="Pfam" id="PF04314">
    <property type="entry name" value="PCuAC"/>
    <property type="match status" value="1"/>
</dbReference>
<dbReference type="SUPFAM" id="SSF110087">
    <property type="entry name" value="DR1885-like metal-binding protein"/>
    <property type="match status" value="1"/>
</dbReference>
<dbReference type="InterPro" id="IPR058248">
    <property type="entry name" value="Lxx211020-like"/>
</dbReference>
<evidence type="ECO:0000313" key="3">
    <source>
        <dbReference type="Proteomes" id="UP000281128"/>
    </source>
</evidence>
<protein>
    <submittedName>
        <fullName evidence="2">Copper chaperone PCu(A)C</fullName>
    </submittedName>
</protein>
<dbReference type="Proteomes" id="UP000281128">
    <property type="component" value="Unassembled WGS sequence"/>
</dbReference>
<feature type="signal peptide" evidence="1">
    <location>
        <begin position="1"/>
        <end position="22"/>
    </location>
</feature>